<feature type="transmembrane region" description="Helical" evidence="1">
    <location>
        <begin position="312"/>
        <end position="335"/>
    </location>
</feature>
<feature type="transmembrane region" description="Helical" evidence="1">
    <location>
        <begin position="430"/>
        <end position="449"/>
    </location>
</feature>
<proteinExistence type="predicted"/>
<sequence>MSTLTFAETKRRSLSLWPVMVALALFGVGFTALYLRARQTPAFADSGGYVSIAVNFLANGFNSPYGDVRTYGYPAFLQLVGWLSKGGYHDIVAIAPIVQAAVYLASAIWLCVEIGRRNQGLANAVFIGLLLNVVSINFLAYTLTEGLTVVTVILLTVVALRAEEAESQISKFAWLAIGTALASFAVMVRPANIPVFGVWTVTGLLQCSVEYGGKKRLLALATFAIQAVVISLLIFSPQIIYNYNTYGKLTFFPAYELGAKQTKWGIEILKYETFVAFDNGRWWAVGVRYLNPFYDFGPIPAEPVKWYFQNPLAAACTVLFRAFMSLNIEDIFIYLFNKNPGYSLLFATFTWFLVLMGGRFAVLSLRRYICSSSTWYEQRGASAIIFLAGVVISSFALNLLTAFENRFNAVTLAVIVACAAAAIVEDLGRLRPQFLISALAISAIFAVAADQYRAGYLYIVPEHRWLVPCTSNFCELDQDVYIGTGIRMMGPR</sequence>
<feature type="transmembrane region" description="Helical" evidence="1">
    <location>
        <begin position="342"/>
        <end position="361"/>
    </location>
</feature>
<feature type="transmembrane region" description="Helical" evidence="1">
    <location>
        <begin position="169"/>
        <end position="187"/>
    </location>
</feature>
<feature type="transmembrane region" description="Helical" evidence="1">
    <location>
        <begin position="218"/>
        <end position="241"/>
    </location>
</feature>
<keyword evidence="1" id="KW-1133">Transmembrane helix</keyword>
<evidence type="ECO:0000313" key="3">
    <source>
        <dbReference type="Proteomes" id="UP001017257"/>
    </source>
</evidence>
<gene>
    <name evidence="2" type="ORF">HPT29_017815</name>
</gene>
<accession>A0ABY5RQ87</accession>
<keyword evidence="1" id="KW-0472">Membrane</keyword>
<evidence type="ECO:0000313" key="2">
    <source>
        <dbReference type="EMBL" id="UVF18357.1"/>
    </source>
</evidence>
<dbReference type="EMBL" id="CP102845">
    <property type="protein sequence ID" value="UVF18357.1"/>
    <property type="molecule type" value="Genomic_DNA"/>
</dbReference>
<feature type="transmembrane region" description="Helical" evidence="1">
    <location>
        <begin position="15"/>
        <end position="35"/>
    </location>
</feature>
<evidence type="ECO:0000256" key="1">
    <source>
        <dbReference type="SAM" id="Phobius"/>
    </source>
</evidence>
<keyword evidence="3" id="KW-1185">Reference proteome</keyword>
<feature type="transmembrane region" description="Helical" evidence="1">
    <location>
        <begin position="407"/>
        <end position="424"/>
    </location>
</feature>
<name>A0ABY5RQ87_9HYPH</name>
<protein>
    <recommendedName>
        <fullName evidence="4">Glycosyltransferase RgtA/B/C/D-like domain-containing protein</fullName>
    </recommendedName>
</protein>
<feature type="transmembrane region" description="Helical" evidence="1">
    <location>
        <begin position="381"/>
        <end position="400"/>
    </location>
</feature>
<dbReference type="Proteomes" id="UP001017257">
    <property type="component" value="Chromosome"/>
</dbReference>
<evidence type="ECO:0008006" key="4">
    <source>
        <dbReference type="Google" id="ProtNLM"/>
    </source>
</evidence>
<organism evidence="2 3">
    <name type="scientific">Microvirga terrae</name>
    <dbReference type="NCBI Taxonomy" id="2740529"/>
    <lineage>
        <taxon>Bacteria</taxon>
        <taxon>Pseudomonadati</taxon>
        <taxon>Pseudomonadota</taxon>
        <taxon>Alphaproteobacteria</taxon>
        <taxon>Hyphomicrobiales</taxon>
        <taxon>Methylobacteriaceae</taxon>
        <taxon>Microvirga</taxon>
    </lineage>
</organism>
<feature type="transmembrane region" description="Helical" evidence="1">
    <location>
        <begin position="121"/>
        <end position="140"/>
    </location>
</feature>
<feature type="transmembrane region" description="Helical" evidence="1">
    <location>
        <begin position="91"/>
        <end position="112"/>
    </location>
</feature>
<dbReference type="RefSeq" id="WP_173948539.1">
    <property type="nucleotide sequence ID" value="NZ_CP102845.1"/>
</dbReference>
<keyword evidence="1" id="KW-0812">Transmembrane</keyword>
<reference evidence="2" key="1">
    <citation type="submission" date="2022-08" db="EMBL/GenBank/DDBJ databases">
        <title>Microvirga terrae sp. nov., isolated from soil.</title>
        <authorList>
            <person name="Kim K.H."/>
            <person name="Seo Y.L."/>
            <person name="Kim J.M."/>
            <person name="Lee J.K."/>
            <person name="Han D.M."/>
            <person name="Jeon C.O."/>
        </authorList>
    </citation>
    <scope>NUCLEOTIDE SEQUENCE</scope>
    <source>
        <strain evidence="2">R24</strain>
    </source>
</reference>